<proteinExistence type="predicted"/>
<dbReference type="Gene3D" id="3.30.420.10">
    <property type="entry name" value="Ribonuclease H-like superfamily/Ribonuclease H"/>
    <property type="match status" value="1"/>
</dbReference>
<dbReference type="SUPFAM" id="SSF56672">
    <property type="entry name" value="DNA/RNA polymerases"/>
    <property type="match status" value="1"/>
</dbReference>
<dbReference type="OrthoDB" id="6595074at2759"/>
<keyword evidence="3" id="KW-1185">Reference proteome</keyword>
<sequence>MSENKNTEEWGCLELAKKNAGLERDDIESRIRAIHSLSLRVLSDSAEISRFLVAAESLDRLEAQFKAKNDFIINCLVALDEKEDYSRELVTEISELINASKAVAKTLFKPISGTPNAEHLNVTQPSCSWKIPLPSYGGDLSGWPVFRDRYVSLVVNRLDLSNTERYYNLIDCLTGEAFDAIKNIPISEATYELAWSILVERFDKPLQLATIIVDKLMSAPMHSQESLDGLKDFLVLFSDQVSVLKSLNIPSLSEFLLFAISLRCLPLTTRKAFEAVNKNKFPSIANIVSYIKARVAFLETADSSSISKCPIPASDKSKPVFVTMLENKNTEENEWLKLVKKNAGLKRDDIESRIRAIHSLSLRVLSDTAEISRFLVAVESLDRLEAQFKAQNDLIIDCLVALDEKEGYSRELVTEISELIDASKAVAKTLFKPISGTPNAEHLDVTQPSCSWKIPLPSYGGDLSGWPVFRDRYVSLVVNRLDLSNTERYYNLIGCLTGEAFDAIKNIPVSEAAYELAWSILVERFDKPLQLATIIVDKLMSAPMHSQESLDGLKDFLVLFSDQVSVLKSLNIPSLSEFLLFAIFLRCLPLTTRKAYEAVNKNEFPSIANIVSYIKARVAFLEAADYSSISKCPTLASDQSKPVSQFGAKAMNVSLISTKSVSSVSLKRLFCEENDTPISCHKLTKFSSNKKYKTAWKNNICFARLSTSSDSVMEIASTSSAPASSLKNLTNTTTVLLGTVLVQVRDRSGRMRSVRALLDPGSQISALTTSCVVRLGLKPKKWTAPLVGLSGVLIPTVSDVVDCFVTSRYSNDSSIDLHAWVMPKLTADMSSQNLPTSVRSKFSHLVLADPYFDCSTPIDMLLGADVIPSILNGEHVLVDESLPPAYKSIFGWILIDIGKVKEHQSLPSMSLTVSLEGLVQRFWQLEEPEDAPVTFTDDDQCESIYVKERCRDITGRFMVPLPFIPQRRSEKFPESRHTAIRQFQNLERKFQNDENLYTAYKNFMEEYESLGHMSVATEPGLYFIPHHPGFKYNCSSNKIRVIFDASNKLASQISLNQCLYAGPKLQLDIVDILTRFRIHQFVFTIDLYKMYRQILVLPAYCRYQHIFWRSSPAEELKEYQLNTVTYGVNSAPFLALRVLKDIAEYECEKFPAVRDSLLQQTNVDDICIGADSEEELMELKSDLCATFMRAGLDLKMCSSNSQSMLEAEPSEDRASENISFNDGISEVVKILELQWDPSSDIFKFNVRPIPSGATKRAVFSTVARIFDPLGLLAPMIFYAKFIMHQIWKAKLTWDEPLPPKLKQSWETFTADWPVLSTLRISRHVSTQFRSRVELCGFCDATKHGYASVLYLRTTSPDGVASVFLLGAKTKMVSKKITTIPRLELCAAVLLARWMARMLKILSGKLEVTNIFAWTSSKIVLSWLMNMHTVFNIFVTNRIHQVRQLIPSCHWYYVQSSENPADCASRGILPSELIVHPLYWTGPTFLKGATKSWDVSVPTFSAKRLPEIQLMSTDQEMLEVEWISQFSSYRNMIRVVAWIRRFISRCRKQTYPHNFLSRDEIDESLKVIVLASQRYWFPGFPVKPSRGDNSNYPSANIHPFIDHENIIRIGNNYRVFDTFDPKLHPMILSKNSHLSLLITRHWHWATRHSGLRVITPLIQSQFWITSLRSVIRKVIGKCITCLRAIALSLQPVDFPILRDYGCRPFTRVGVDYAGPMLMRERRLREVLHYKIYVAVFICMTTKAVHLEVVSELSMNAFLSAFSRFADRRGFPSDVYSDCGTNFKGAAKHLSIVINDPANHNTISSYFSCRWHFNPPEASHFGDLWEAAIHSFKKLLVRIIGDHRLMSEEMTTILCKIEAILNSRPLTPMTTSSLDLNYLTPGHFLSAEESFLNERDALVSENIHVLTDKAINYKAINRLNLLNHCHQSFWRQWSTEYLFLLQTRAKRRTNASSIKVGNMVVVKDIKTPPALWCLGRIVEVTPGSDGVVQGAKILTSNGVLTRPIVKLVLLPMDTVVTPDQAQDLVVFISCKYSSEMTE</sequence>
<dbReference type="InterPro" id="IPR001584">
    <property type="entry name" value="Integrase_cat-core"/>
</dbReference>
<dbReference type="InterPro" id="IPR005312">
    <property type="entry name" value="DUF1759"/>
</dbReference>
<protein>
    <recommendedName>
        <fullName evidence="1">Integrase catalytic domain-containing protein</fullName>
    </recommendedName>
</protein>
<feature type="domain" description="Integrase catalytic" evidence="1">
    <location>
        <begin position="1699"/>
        <end position="1887"/>
    </location>
</feature>
<dbReference type="InterPro" id="IPR012337">
    <property type="entry name" value="RNaseH-like_sf"/>
</dbReference>
<dbReference type="InterPro" id="IPR043502">
    <property type="entry name" value="DNA/RNA_pol_sf"/>
</dbReference>
<dbReference type="InterPro" id="IPR036397">
    <property type="entry name" value="RNaseH_sf"/>
</dbReference>
<dbReference type="Pfam" id="PF03564">
    <property type="entry name" value="DUF1759"/>
    <property type="match status" value="2"/>
</dbReference>
<dbReference type="InterPro" id="IPR008042">
    <property type="entry name" value="Retrotrans_Pao"/>
</dbReference>
<organism evidence="2 3">
    <name type="scientific">Cinara cedri</name>
    <dbReference type="NCBI Taxonomy" id="506608"/>
    <lineage>
        <taxon>Eukaryota</taxon>
        <taxon>Metazoa</taxon>
        <taxon>Ecdysozoa</taxon>
        <taxon>Arthropoda</taxon>
        <taxon>Hexapoda</taxon>
        <taxon>Insecta</taxon>
        <taxon>Pterygota</taxon>
        <taxon>Neoptera</taxon>
        <taxon>Paraneoptera</taxon>
        <taxon>Hemiptera</taxon>
        <taxon>Sternorrhyncha</taxon>
        <taxon>Aphidomorpha</taxon>
        <taxon>Aphidoidea</taxon>
        <taxon>Aphididae</taxon>
        <taxon>Lachninae</taxon>
        <taxon>Cinara</taxon>
    </lineage>
</organism>
<dbReference type="InterPro" id="IPR043128">
    <property type="entry name" value="Rev_trsase/Diguanyl_cyclase"/>
</dbReference>
<dbReference type="SUPFAM" id="SSF53098">
    <property type="entry name" value="Ribonuclease H-like"/>
    <property type="match status" value="1"/>
</dbReference>
<evidence type="ECO:0000313" key="2">
    <source>
        <dbReference type="EMBL" id="VVC45890.1"/>
    </source>
</evidence>
<dbReference type="EMBL" id="CABPRJ010002419">
    <property type="protein sequence ID" value="VVC45890.1"/>
    <property type="molecule type" value="Genomic_DNA"/>
</dbReference>
<dbReference type="PANTHER" id="PTHR47331">
    <property type="entry name" value="PHD-TYPE DOMAIN-CONTAINING PROTEIN"/>
    <property type="match status" value="1"/>
</dbReference>
<accession>A0A5E4NSA6</accession>
<dbReference type="GO" id="GO:0003676">
    <property type="term" value="F:nucleic acid binding"/>
    <property type="evidence" value="ECO:0007669"/>
    <property type="project" value="InterPro"/>
</dbReference>
<dbReference type="GO" id="GO:0042575">
    <property type="term" value="C:DNA polymerase complex"/>
    <property type="evidence" value="ECO:0007669"/>
    <property type="project" value="UniProtKB-ARBA"/>
</dbReference>
<gene>
    <name evidence="2" type="ORF">CINCED_3A003093</name>
</gene>
<dbReference type="InterPro" id="IPR040676">
    <property type="entry name" value="DUF5641"/>
</dbReference>
<reference evidence="2 3" key="1">
    <citation type="submission" date="2019-08" db="EMBL/GenBank/DDBJ databases">
        <authorList>
            <person name="Alioto T."/>
            <person name="Alioto T."/>
            <person name="Gomez Garrido J."/>
        </authorList>
    </citation>
    <scope>NUCLEOTIDE SEQUENCE [LARGE SCALE GENOMIC DNA]</scope>
</reference>
<dbReference type="Pfam" id="PF18701">
    <property type="entry name" value="DUF5641"/>
    <property type="match status" value="1"/>
</dbReference>
<dbReference type="GO" id="GO:0071897">
    <property type="term" value="P:DNA biosynthetic process"/>
    <property type="evidence" value="ECO:0007669"/>
    <property type="project" value="UniProtKB-ARBA"/>
</dbReference>
<name>A0A5E4NSA6_9HEMI</name>
<dbReference type="Pfam" id="PF05380">
    <property type="entry name" value="Peptidase_A17"/>
    <property type="match status" value="1"/>
</dbReference>
<evidence type="ECO:0000259" key="1">
    <source>
        <dbReference type="PROSITE" id="PS50994"/>
    </source>
</evidence>
<dbReference type="PANTHER" id="PTHR47331:SF1">
    <property type="entry name" value="GAG-LIKE PROTEIN"/>
    <property type="match status" value="1"/>
</dbReference>
<evidence type="ECO:0000313" key="3">
    <source>
        <dbReference type="Proteomes" id="UP000325440"/>
    </source>
</evidence>
<dbReference type="GO" id="GO:0015074">
    <property type="term" value="P:DNA integration"/>
    <property type="evidence" value="ECO:0007669"/>
    <property type="project" value="InterPro"/>
</dbReference>
<dbReference type="PROSITE" id="PS50994">
    <property type="entry name" value="INTEGRASE"/>
    <property type="match status" value="1"/>
</dbReference>
<dbReference type="Gene3D" id="3.10.10.10">
    <property type="entry name" value="HIV Type 1 Reverse Transcriptase, subunit A, domain 1"/>
    <property type="match status" value="1"/>
</dbReference>
<dbReference type="Proteomes" id="UP000325440">
    <property type="component" value="Unassembled WGS sequence"/>
</dbReference>
<dbReference type="Gene3D" id="3.30.70.270">
    <property type="match status" value="1"/>
</dbReference>